<dbReference type="VEuPathDB" id="FungiDB:ASPBRDRAFT_68876"/>
<dbReference type="Proteomes" id="UP000184499">
    <property type="component" value="Unassembled WGS sequence"/>
</dbReference>
<keyword evidence="1" id="KW-0479">Metal-binding</keyword>
<dbReference type="GO" id="GO:0000981">
    <property type="term" value="F:DNA-binding transcription factor activity, RNA polymerase II-specific"/>
    <property type="evidence" value="ECO:0007669"/>
    <property type="project" value="InterPro"/>
</dbReference>
<dbReference type="GO" id="GO:0008270">
    <property type="term" value="F:zinc ion binding"/>
    <property type="evidence" value="ECO:0007669"/>
    <property type="project" value="InterPro"/>
</dbReference>
<dbReference type="InterPro" id="IPR001138">
    <property type="entry name" value="Zn2Cys6_DnaBD"/>
</dbReference>
<proteinExistence type="predicted"/>
<name>A0A1L9U7S5_ASPBC</name>
<keyword evidence="2" id="KW-0862">Zinc</keyword>
<dbReference type="PANTHER" id="PTHR47660:SF2">
    <property type="entry name" value="TRANSCRIPTION FACTOR WITH C2H2 AND ZN(2)-CYS(6) DNA BINDING DOMAIN (EUROFUNG)"/>
    <property type="match status" value="1"/>
</dbReference>
<evidence type="ECO:0000256" key="6">
    <source>
        <dbReference type="ARBA" id="ARBA00023242"/>
    </source>
</evidence>
<keyword evidence="4" id="KW-0238">DNA-binding</keyword>
<accession>A0A1L9U7S5</accession>
<feature type="domain" description="Zn(2)-C6 fungal-type" evidence="8">
    <location>
        <begin position="301"/>
        <end position="331"/>
    </location>
</feature>
<feature type="region of interest" description="Disordered" evidence="7">
    <location>
        <begin position="331"/>
        <end position="358"/>
    </location>
</feature>
<dbReference type="SUPFAM" id="SSF57701">
    <property type="entry name" value="Zn2/Cys6 DNA-binding domain"/>
    <property type="match status" value="1"/>
</dbReference>
<evidence type="ECO:0000256" key="2">
    <source>
        <dbReference type="ARBA" id="ARBA00022833"/>
    </source>
</evidence>
<evidence type="ECO:0000256" key="7">
    <source>
        <dbReference type="SAM" id="MobiDB-lite"/>
    </source>
</evidence>
<evidence type="ECO:0000256" key="1">
    <source>
        <dbReference type="ARBA" id="ARBA00022723"/>
    </source>
</evidence>
<protein>
    <recommendedName>
        <fullName evidence="8">Zn(2)-C6 fungal-type domain-containing protein</fullName>
    </recommendedName>
</protein>
<dbReference type="PROSITE" id="PS50048">
    <property type="entry name" value="ZN2_CY6_FUNGAL_2"/>
    <property type="match status" value="1"/>
</dbReference>
<evidence type="ECO:0000259" key="8">
    <source>
        <dbReference type="PROSITE" id="PS50048"/>
    </source>
</evidence>
<feature type="region of interest" description="Disordered" evidence="7">
    <location>
        <begin position="18"/>
        <end position="39"/>
    </location>
</feature>
<organism evidence="9 10">
    <name type="scientific">Aspergillus brasiliensis (strain CBS 101740 / IMI 381727 / IBT 21946)</name>
    <dbReference type="NCBI Taxonomy" id="767769"/>
    <lineage>
        <taxon>Eukaryota</taxon>
        <taxon>Fungi</taxon>
        <taxon>Dikarya</taxon>
        <taxon>Ascomycota</taxon>
        <taxon>Pezizomycotina</taxon>
        <taxon>Eurotiomycetes</taxon>
        <taxon>Eurotiomycetidae</taxon>
        <taxon>Eurotiales</taxon>
        <taxon>Aspergillaceae</taxon>
        <taxon>Aspergillus</taxon>
        <taxon>Aspergillus subgen. Circumdati</taxon>
    </lineage>
</organism>
<sequence>MTQRETPFINVTLAPKEKAALTEPQRRTTRSHAARSAHARLRHRRMMEYQAQKRERDTRDNVTRSYHGFRESAPLGIVTVLSADRRDPFMSFARGLSSVEQFLFDHYVNVVIPLMRCNESAIFFAQRMIRLWVPTAITESSLLDILLLAACRHLSVAYSPGQQKQQYMFQRLTFQYKSQSLHALRHAISAEMPLLSDSTVAKAIMLAYDELYVRDAKMLKHHVDAAVEMVALKAVCSRPAINQTLTNYVGDLVQPNCIIIHFCPQLNRNTSAEGYSHQTQQYHSHILLLGADLTMSLRKTSCSSCVAAKRRCDLDRPSCARCRKKNAQCQYPYPPPQHAEDSVTPSEARDNSYNISSSNSSEPIDIMLVDSFLDQTAIVYPREEDLDPLLWLPDAPMSPAQAGDRPIDPNEWLSLTRAMEELSPTLLPRLERRVLEFWPRIDDTQTWRFCIGTFLGYVDHFLNTGALPLVESLSNPQEDLSPVLREAYGVCAAYRTCQRAAQPFYLQLLKTGVNNASMSNLPQATLQDQLDHLQALILYYTLFLDGGIKDQSVFLQLDYTLAQSTADLERRELELRQTSSMYHLEKNVVGENTRRLILVSYLVRAVHAVVRFHRCDFIKYLAGLPVSTRSYQDIYLGGRNDEEQNLAQLTSGVVSYDEFVSVWEQGELLQVDDFRFLLLVACKGLDTVQGRMLGS</sequence>
<dbReference type="SMART" id="SM00066">
    <property type="entry name" value="GAL4"/>
    <property type="match status" value="1"/>
</dbReference>
<dbReference type="CDD" id="cd00067">
    <property type="entry name" value="GAL4"/>
    <property type="match status" value="1"/>
</dbReference>
<dbReference type="OMA" id="HRRMIEY"/>
<dbReference type="STRING" id="767769.A0A1L9U7S5"/>
<keyword evidence="3" id="KW-0805">Transcription regulation</keyword>
<feature type="compositionally biased region" description="Basic residues" evidence="7">
    <location>
        <begin position="27"/>
        <end position="39"/>
    </location>
</feature>
<dbReference type="OrthoDB" id="4216928at2759"/>
<dbReference type="Pfam" id="PF00172">
    <property type="entry name" value="Zn_clus"/>
    <property type="match status" value="1"/>
</dbReference>
<evidence type="ECO:0000256" key="5">
    <source>
        <dbReference type="ARBA" id="ARBA00023163"/>
    </source>
</evidence>
<dbReference type="AlphaFoldDB" id="A0A1L9U7S5"/>
<dbReference type="GO" id="GO:0009893">
    <property type="term" value="P:positive regulation of metabolic process"/>
    <property type="evidence" value="ECO:0007669"/>
    <property type="project" value="UniProtKB-ARBA"/>
</dbReference>
<evidence type="ECO:0000256" key="3">
    <source>
        <dbReference type="ARBA" id="ARBA00023015"/>
    </source>
</evidence>
<keyword evidence="5" id="KW-0804">Transcription</keyword>
<dbReference type="EMBL" id="KV878693">
    <property type="protein sequence ID" value="OJJ67682.1"/>
    <property type="molecule type" value="Genomic_DNA"/>
</dbReference>
<dbReference type="InterPro" id="IPR036864">
    <property type="entry name" value="Zn2-C6_fun-type_DNA-bd_sf"/>
</dbReference>
<evidence type="ECO:0000313" key="9">
    <source>
        <dbReference type="EMBL" id="OJJ67682.1"/>
    </source>
</evidence>
<dbReference type="PANTHER" id="PTHR47660">
    <property type="entry name" value="TRANSCRIPTION FACTOR WITH C2H2 AND ZN(2)-CYS(6) DNA BINDING DOMAIN (EUROFUNG)-RELATED-RELATED"/>
    <property type="match status" value="1"/>
</dbReference>
<keyword evidence="6" id="KW-0539">Nucleus</keyword>
<keyword evidence="10" id="KW-1185">Reference proteome</keyword>
<evidence type="ECO:0000313" key="10">
    <source>
        <dbReference type="Proteomes" id="UP000184499"/>
    </source>
</evidence>
<dbReference type="GO" id="GO:0003677">
    <property type="term" value="F:DNA binding"/>
    <property type="evidence" value="ECO:0007669"/>
    <property type="project" value="UniProtKB-KW"/>
</dbReference>
<dbReference type="InterPro" id="IPR021858">
    <property type="entry name" value="Fun_TF"/>
</dbReference>
<dbReference type="Pfam" id="PF11951">
    <property type="entry name" value="Fungal_trans_2"/>
    <property type="match status" value="1"/>
</dbReference>
<dbReference type="Gene3D" id="4.10.240.10">
    <property type="entry name" value="Zn(2)-C6 fungal-type DNA-binding domain"/>
    <property type="match status" value="1"/>
</dbReference>
<dbReference type="GeneID" id="93581499"/>
<gene>
    <name evidence="9" type="ORF">ASPBRDRAFT_68876</name>
</gene>
<dbReference type="RefSeq" id="XP_067474931.1">
    <property type="nucleotide sequence ID" value="XM_067629011.1"/>
</dbReference>
<reference evidence="10" key="1">
    <citation type="journal article" date="2017" name="Genome Biol.">
        <title>Comparative genomics reveals high biological diversity and specific adaptations in the industrially and medically important fungal genus Aspergillus.</title>
        <authorList>
            <person name="de Vries R.P."/>
            <person name="Riley R."/>
            <person name="Wiebenga A."/>
            <person name="Aguilar-Osorio G."/>
            <person name="Amillis S."/>
            <person name="Uchima C.A."/>
            <person name="Anderluh G."/>
            <person name="Asadollahi M."/>
            <person name="Askin M."/>
            <person name="Barry K."/>
            <person name="Battaglia E."/>
            <person name="Bayram O."/>
            <person name="Benocci T."/>
            <person name="Braus-Stromeyer S.A."/>
            <person name="Caldana C."/>
            <person name="Canovas D."/>
            <person name="Cerqueira G.C."/>
            <person name="Chen F."/>
            <person name="Chen W."/>
            <person name="Choi C."/>
            <person name="Clum A."/>
            <person name="Dos Santos R.A."/>
            <person name="Damasio A.R."/>
            <person name="Diallinas G."/>
            <person name="Emri T."/>
            <person name="Fekete E."/>
            <person name="Flipphi M."/>
            <person name="Freyberg S."/>
            <person name="Gallo A."/>
            <person name="Gournas C."/>
            <person name="Habgood R."/>
            <person name="Hainaut M."/>
            <person name="Harispe M.L."/>
            <person name="Henrissat B."/>
            <person name="Hilden K.S."/>
            <person name="Hope R."/>
            <person name="Hossain A."/>
            <person name="Karabika E."/>
            <person name="Karaffa L."/>
            <person name="Karanyi Z."/>
            <person name="Krasevec N."/>
            <person name="Kuo A."/>
            <person name="Kusch H."/>
            <person name="LaButti K."/>
            <person name="Lagendijk E.L."/>
            <person name="Lapidus A."/>
            <person name="Levasseur A."/>
            <person name="Lindquist E."/>
            <person name="Lipzen A."/>
            <person name="Logrieco A.F."/>
            <person name="MacCabe A."/>
            <person name="Maekelae M.R."/>
            <person name="Malavazi I."/>
            <person name="Melin P."/>
            <person name="Meyer V."/>
            <person name="Mielnichuk N."/>
            <person name="Miskei M."/>
            <person name="Molnar A.P."/>
            <person name="Mule G."/>
            <person name="Ngan C.Y."/>
            <person name="Orejas M."/>
            <person name="Orosz E."/>
            <person name="Ouedraogo J.P."/>
            <person name="Overkamp K.M."/>
            <person name="Park H.-S."/>
            <person name="Perrone G."/>
            <person name="Piumi F."/>
            <person name="Punt P.J."/>
            <person name="Ram A.F."/>
            <person name="Ramon A."/>
            <person name="Rauscher S."/>
            <person name="Record E."/>
            <person name="Riano-Pachon D.M."/>
            <person name="Robert V."/>
            <person name="Roehrig J."/>
            <person name="Ruller R."/>
            <person name="Salamov A."/>
            <person name="Salih N.S."/>
            <person name="Samson R.A."/>
            <person name="Sandor E."/>
            <person name="Sanguinetti M."/>
            <person name="Schuetze T."/>
            <person name="Sepcic K."/>
            <person name="Shelest E."/>
            <person name="Sherlock G."/>
            <person name="Sophianopoulou V."/>
            <person name="Squina F.M."/>
            <person name="Sun H."/>
            <person name="Susca A."/>
            <person name="Todd R.B."/>
            <person name="Tsang A."/>
            <person name="Unkles S.E."/>
            <person name="van de Wiele N."/>
            <person name="van Rossen-Uffink D."/>
            <person name="Oliveira J.V."/>
            <person name="Vesth T.C."/>
            <person name="Visser J."/>
            <person name="Yu J.-H."/>
            <person name="Zhou M."/>
            <person name="Andersen M.R."/>
            <person name="Archer D.B."/>
            <person name="Baker S.E."/>
            <person name="Benoit I."/>
            <person name="Brakhage A.A."/>
            <person name="Braus G.H."/>
            <person name="Fischer R."/>
            <person name="Frisvad J.C."/>
            <person name="Goldman G.H."/>
            <person name="Houbraken J."/>
            <person name="Oakley B."/>
            <person name="Pocsi I."/>
            <person name="Scazzocchio C."/>
            <person name="Seiboth B."/>
            <person name="vanKuyk P.A."/>
            <person name="Wortman J."/>
            <person name="Dyer P.S."/>
            <person name="Grigoriev I.V."/>
        </authorList>
    </citation>
    <scope>NUCLEOTIDE SEQUENCE [LARGE SCALE GENOMIC DNA]</scope>
    <source>
        <strain evidence="10">CBS 101740 / IMI 381727 / IBT 21946</strain>
    </source>
</reference>
<evidence type="ECO:0000256" key="4">
    <source>
        <dbReference type="ARBA" id="ARBA00023125"/>
    </source>
</evidence>